<dbReference type="SMART" id="SM00248">
    <property type="entry name" value="ANK"/>
    <property type="match status" value="7"/>
</dbReference>
<dbReference type="PANTHER" id="PTHR24123">
    <property type="entry name" value="ANKYRIN REPEAT-CONTAINING"/>
    <property type="match status" value="1"/>
</dbReference>
<evidence type="ECO:0000313" key="5">
    <source>
        <dbReference type="Proteomes" id="UP000001307"/>
    </source>
</evidence>
<protein>
    <submittedName>
        <fullName evidence="4">Uncharacterized protein</fullName>
    </submittedName>
</protein>
<dbReference type="PRINTS" id="PR01415">
    <property type="entry name" value="ANKYRIN"/>
</dbReference>
<sequence length="366" mass="41105">MIVNGWTPLHEAASKKSAQIMTHLLMSGVDLDTTDCFGVTPLFTAVISGSHECAKLLLERGADVDNGRAGFSENPATPLHEAARRGDLKMCEILLEHGANPNALDKRNRAPIHLAAMGDFIAIVGELTRVTNKRRIYKESGLSPIISCLEDASDNYYTMELLLEDGWDPNHCINNDVQLRYKDGRKTALYFAVLNNNEDAVELLLQYGAKVNLDPLKCITVAVGISNFDIFDMLLLHGADIHEVNVNVGDFPTTFASALSDHRFITRLLQMGLDADYFFKCPFGEKEHPSYEDLVRARTQPIPWCVKMQNIKNTSMPSWLVPYIFKFSGRNNINKMKQKPAPLKHLTRNAFVKACRPKLQEQMLRD</sequence>
<dbReference type="PANTHER" id="PTHR24123:SF33">
    <property type="entry name" value="PROTEIN HOS4"/>
    <property type="match status" value="1"/>
</dbReference>
<dbReference type="InterPro" id="IPR036770">
    <property type="entry name" value="Ankyrin_rpt-contain_sf"/>
</dbReference>
<dbReference type="InParanoid" id="E4X6G5"/>
<accession>E4X6G5</accession>
<feature type="repeat" description="ANK" evidence="3">
    <location>
        <begin position="37"/>
        <end position="69"/>
    </location>
</feature>
<organism evidence="4">
    <name type="scientific">Oikopleura dioica</name>
    <name type="common">Tunicate</name>
    <dbReference type="NCBI Taxonomy" id="34765"/>
    <lineage>
        <taxon>Eukaryota</taxon>
        <taxon>Metazoa</taxon>
        <taxon>Chordata</taxon>
        <taxon>Tunicata</taxon>
        <taxon>Appendicularia</taxon>
        <taxon>Copelata</taxon>
        <taxon>Oikopleuridae</taxon>
        <taxon>Oikopleura</taxon>
    </lineage>
</organism>
<dbReference type="Gene3D" id="1.25.40.20">
    <property type="entry name" value="Ankyrin repeat-containing domain"/>
    <property type="match status" value="2"/>
</dbReference>
<dbReference type="OrthoDB" id="194358at2759"/>
<gene>
    <name evidence="4" type="ORF">GSOID_T00003280001</name>
</gene>
<keyword evidence="2 3" id="KW-0040">ANK repeat</keyword>
<evidence type="ECO:0000256" key="1">
    <source>
        <dbReference type="ARBA" id="ARBA00022737"/>
    </source>
</evidence>
<evidence type="ECO:0000256" key="3">
    <source>
        <dbReference type="PROSITE-ProRule" id="PRU00023"/>
    </source>
</evidence>
<reference evidence="4" key="1">
    <citation type="journal article" date="2010" name="Science">
        <title>Plasticity of animal genome architecture unmasked by rapid evolution of a pelagic tunicate.</title>
        <authorList>
            <person name="Denoeud F."/>
            <person name="Henriet S."/>
            <person name="Mungpakdee S."/>
            <person name="Aury J.M."/>
            <person name="Da Silva C."/>
            <person name="Brinkmann H."/>
            <person name="Mikhaleva J."/>
            <person name="Olsen L.C."/>
            <person name="Jubin C."/>
            <person name="Canestro C."/>
            <person name="Bouquet J.M."/>
            <person name="Danks G."/>
            <person name="Poulain J."/>
            <person name="Campsteijn C."/>
            <person name="Adamski M."/>
            <person name="Cross I."/>
            <person name="Yadetie F."/>
            <person name="Muffato M."/>
            <person name="Louis A."/>
            <person name="Butcher S."/>
            <person name="Tsagkogeorga G."/>
            <person name="Konrad A."/>
            <person name="Singh S."/>
            <person name="Jensen M.F."/>
            <person name="Cong E.H."/>
            <person name="Eikeseth-Otteraa H."/>
            <person name="Noel B."/>
            <person name="Anthouard V."/>
            <person name="Porcel B.M."/>
            <person name="Kachouri-Lafond R."/>
            <person name="Nishino A."/>
            <person name="Ugolini M."/>
            <person name="Chourrout P."/>
            <person name="Nishida H."/>
            <person name="Aasland R."/>
            <person name="Huzurbazar S."/>
            <person name="Westhof E."/>
            <person name="Delsuc F."/>
            <person name="Lehrach H."/>
            <person name="Reinhardt R."/>
            <person name="Weissenbach J."/>
            <person name="Roy S.W."/>
            <person name="Artiguenave F."/>
            <person name="Postlethwait J.H."/>
            <person name="Manak J.R."/>
            <person name="Thompson E.M."/>
            <person name="Jaillon O."/>
            <person name="Du Pasquier L."/>
            <person name="Boudinot P."/>
            <person name="Liberles D.A."/>
            <person name="Volff J.N."/>
            <person name="Philippe H."/>
            <person name="Lenhard B."/>
            <person name="Roest Crollius H."/>
            <person name="Wincker P."/>
            <person name="Chourrout D."/>
        </authorList>
    </citation>
    <scope>NUCLEOTIDE SEQUENCE [LARGE SCALE GENOMIC DNA]</scope>
</reference>
<dbReference type="EMBL" id="FN653027">
    <property type="protein sequence ID" value="CBY07918.1"/>
    <property type="molecule type" value="Genomic_DNA"/>
</dbReference>
<dbReference type="InterPro" id="IPR002110">
    <property type="entry name" value="Ankyrin_rpt"/>
</dbReference>
<dbReference type="Proteomes" id="UP000001307">
    <property type="component" value="Unassembled WGS sequence"/>
</dbReference>
<dbReference type="PROSITE" id="PS50297">
    <property type="entry name" value="ANK_REP_REGION"/>
    <property type="match status" value="4"/>
</dbReference>
<dbReference type="InterPro" id="IPR051165">
    <property type="entry name" value="Multifunctional_ANK_Repeat"/>
</dbReference>
<evidence type="ECO:0000256" key="2">
    <source>
        <dbReference type="ARBA" id="ARBA00023043"/>
    </source>
</evidence>
<dbReference type="SUPFAM" id="SSF48403">
    <property type="entry name" value="Ankyrin repeat"/>
    <property type="match status" value="1"/>
</dbReference>
<feature type="repeat" description="ANK" evidence="3">
    <location>
        <begin position="4"/>
        <end position="36"/>
    </location>
</feature>
<keyword evidence="1" id="KW-0677">Repeat</keyword>
<evidence type="ECO:0000313" key="4">
    <source>
        <dbReference type="EMBL" id="CBY07918.1"/>
    </source>
</evidence>
<dbReference type="PROSITE" id="PS50088">
    <property type="entry name" value="ANK_REPEAT"/>
    <property type="match status" value="4"/>
</dbReference>
<dbReference type="Pfam" id="PF12796">
    <property type="entry name" value="Ank_2"/>
    <property type="match status" value="2"/>
</dbReference>
<keyword evidence="5" id="KW-1185">Reference proteome</keyword>
<dbReference type="AlphaFoldDB" id="E4X6G5"/>
<name>E4X6G5_OIKDI</name>
<feature type="repeat" description="ANK" evidence="3">
    <location>
        <begin position="184"/>
        <end position="216"/>
    </location>
</feature>
<proteinExistence type="predicted"/>
<dbReference type="Pfam" id="PF00023">
    <property type="entry name" value="Ank"/>
    <property type="match status" value="1"/>
</dbReference>
<feature type="repeat" description="ANK" evidence="3">
    <location>
        <begin position="74"/>
        <end position="106"/>
    </location>
</feature>